<feature type="compositionally biased region" description="Polar residues" evidence="1">
    <location>
        <begin position="14"/>
        <end position="26"/>
    </location>
</feature>
<proteinExistence type="predicted"/>
<dbReference type="Proteomes" id="UP000636800">
    <property type="component" value="Chromosome 10"/>
</dbReference>
<dbReference type="EMBL" id="JADCNL010000010">
    <property type="protein sequence ID" value="KAG0464423.1"/>
    <property type="molecule type" value="Genomic_DNA"/>
</dbReference>
<dbReference type="OrthoDB" id="1733909at2759"/>
<keyword evidence="3" id="KW-1185">Reference proteome</keyword>
<protein>
    <submittedName>
        <fullName evidence="2">Uncharacterized protein</fullName>
    </submittedName>
</protein>
<feature type="region of interest" description="Disordered" evidence="1">
    <location>
        <begin position="11"/>
        <end position="35"/>
    </location>
</feature>
<evidence type="ECO:0000313" key="2">
    <source>
        <dbReference type="EMBL" id="KAG0464423.1"/>
    </source>
</evidence>
<reference evidence="2 3" key="1">
    <citation type="journal article" date="2020" name="Nat. Food">
        <title>A phased Vanilla planifolia genome enables genetic improvement of flavour and production.</title>
        <authorList>
            <person name="Hasing T."/>
            <person name="Tang H."/>
            <person name="Brym M."/>
            <person name="Khazi F."/>
            <person name="Huang T."/>
            <person name="Chambers A.H."/>
        </authorList>
    </citation>
    <scope>NUCLEOTIDE SEQUENCE [LARGE SCALE GENOMIC DNA]</scope>
    <source>
        <tissue evidence="2">Leaf</tissue>
    </source>
</reference>
<evidence type="ECO:0000256" key="1">
    <source>
        <dbReference type="SAM" id="MobiDB-lite"/>
    </source>
</evidence>
<accession>A0A835UK54</accession>
<organism evidence="2 3">
    <name type="scientific">Vanilla planifolia</name>
    <name type="common">Vanilla</name>
    <dbReference type="NCBI Taxonomy" id="51239"/>
    <lineage>
        <taxon>Eukaryota</taxon>
        <taxon>Viridiplantae</taxon>
        <taxon>Streptophyta</taxon>
        <taxon>Embryophyta</taxon>
        <taxon>Tracheophyta</taxon>
        <taxon>Spermatophyta</taxon>
        <taxon>Magnoliopsida</taxon>
        <taxon>Liliopsida</taxon>
        <taxon>Asparagales</taxon>
        <taxon>Orchidaceae</taxon>
        <taxon>Vanilloideae</taxon>
        <taxon>Vanilleae</taxon>
        <taxon>Vanilla</taxon>
    </lineage>
</organism>
<name>A0A835UK54_VANPL</name>
<comment type="caution">
    <text evidence="2">The sequence shown here is derived from an EMBL/GenBank/DDBJ whole genome shotgun (WGS) entry which is preliminary data.</text>
</comment>
<gene>
    <name evidence="2" type="ORF">HPP92_020492</name>
</gene>
<dbReference type="AlphaFoldDB" id="A0A835UK54"/>
<evidence type="ECO:0000313" key="3">
    <source>
        <dbReference type="Proteomes" id="UP000636800"/>
    </source>
</evidence>
<sequence length="134" mass="15716">MVNANKFLRENIKVTPSSTGEGSQGQPRGLQQRHYTKRKVNLLQFPLRAKRLDKAKGILDPIHVNEHNKWMLKQSWPAIRLPWQDSVPDSQTFIKKQSGVRFYFESGESLEEMILKVYLSEDDHKNWEDENLSH</sequence>